<reference evidence="3" key="1">
    <citation type="submission" date="2021-05" db="EMBL/GenBank/DDBJ databases">
        <title>The genome of the haptophyte Pavlova lutheri (Diacronema luteri, Pavlovales) - a model for lipid biosynthesis in eukaryotic algae.</title>
        <authorList>
            <person name="Hulatt C.J."/>
            <person name="Posewitz M.C."/>
        </authorList>
    </citation>
    <scope>NUCLEOTIDE SEQUENCE</scope>
    <source>
        <strain evidence="3">NIVA-4/92</strain>
    </source>
</reference>
<feature type="transmembrane region" description="Helical" evidence="2">
    <location>
        <begin position="148"/>
        <end position="167"/>
    </location>
</feature>
<proteinExistence type="predicted"/>
<keyword evidence="4" id="KW-1185">Reference proteome</keyword>
<evidence type="ECO:0000313" key="4">
    <source>
        <dbReference type="Proteomes" id="UP000751190"/>
    </source>
</evidence>
<protein>
    <submittedName>
        <fullName evidence="3">Uncharacterized protein</fullName>
    </submittedName>
</protein>
<dbReference type="EMBL" id="JAGTXO010000024">
    <property type="protein sequence ID" value="KAG8461739.1"/>
    <property type="molecule type" value="Genomic_DNA"/>
</dbReference>
<dbReference type="OrthoDB" id="421753at2759"/>
<keyword evidence="2" id="KW-0812">Transmembrane</keyword>
<comment type="caution">
    <text evidence="3">The sequence shown here is derived from an EMBL/GenBank/DDBJ whole genome shotgun (WGS) entry which is preliminary data.</text>
</comment>
<feature type="transmembrane region" description="Helical" evidence="2">
    <location>
        <begin position="450"/>
        <end position="472"/>
    </location>
</feature>
<feature type="compositionally biased region" description="Low complexity" evidence="1">
    <location>
        <begin position="13"/>
        <end position="30"/>
    </location>
</feature>
<dbReference type="AlphaFoldDB" id="A0A8J6C685"/>
<accession>A0A8J6C685</accession>
<evidence type="ECO:0000313" key="3">
    <source>
        <dbReference type="EMBL" id="KAG8461739.1"/>
    </source>
</evidence>
<feature type="region of interest" description="Disordered" evidence="1">
    <location>
        <begin position="1"/>
        <end position="50"/>
    </location>
</feature>
<feature type="transmembrane region" description="Helical" evidence="2">
    <location>
        <begin position="561"/>
        <end position="582"/>
    </location>
</feature>
<feature type="transmembrane region" description="Helical" evidence="2">
    <location>
        <begin position="493"/>
        <end position="515"/>
    </location>
</feature>
<feature type="transmembrane region" description="Helical" evidence="2">
    <location>
        <begin position="521"/>
        <end position="540"/>
    </location>
</feature>
<feature type="transmembrane region" description="Helical" evidence="2">
    <location>
        <begin position="253"/>
        <end position="274"/>
    </location>
</feature>
<keyword evidence="2" id="KW-0472">Membrane</keyword>
<name>A0A8J6C685_DIALT</name>
<dbReference type="Proteomes" id="UP000751190">
    <property type="component" value="Unassembled WGS sequence"/>
</dbReference>
<keyword evidence="2" id="KW-1133">Transmembrane helix</keyword>
<gene>
    <name evidence="3" type="ORF">KFE25_001357</name>
</gene>
<evidence type="ECO:0000256" key="1">
    <source>
        <dbReference type="SAM" id="MobiDB-lite"/>
    </source>
</evidence>
<sequence length="686" mass="76086">MESGGSASPPIRPALAAGAPPASAPSQPEPMRTAPSFASHASGPVPRLAEKPRRMYSSSVSLGYDDSTLIGSLRKRVIASFARIPADWDTNVFITTWNYIRFGHLHTLRSMQPLLYPIASQEERSELYRSYGIRSTGTLNLLTWRRSALVACFVIALGASTLLAAVARTSSDDLYVMEQTSYLPTNGTALRDCQYEAQQPIYVAYKSPGGNTSFYTYAQPDRRECTMPFVEYQSKIVQIALARTALPAKQIDVILDVILAAFAWIALVPTLMALSRWHRYGLSLRLVSAAWLLTFVTPFLVSIIPVRMFVDWDAMDAIFADYAAEFRTHFGTATYEQTLLDLCGFVSGYAGDDPAAIVDNVCNVVDRLPTSVDGSAFATINANLAAAKVACEQARQLIGAGTDQMYLAQAKGICASVTPFLDGSEGGAGSAELMLVVSKLIEQMRGYVELTIGLAHALMSFQIMVPAAISLAPGLIRGAMRAKTLVPQSSIPGMFILMLPWLYCPLVWCMYNIIFQLLGNLIMLMGLLLLAYGPMTYFVLGLHFNVTKPMTDHKMRQVLTWMNYYIIMYTSVAYSCIVYFIFFTDARELIENALKEFKNPQLALAILFSILSKYLYTTLMGVDFMVHEIAEQRRWETYLSTGVMPFADVRKLHMSDEARDGVKRLMYERTARLDELARIVNDKTAS</sequence>
<organism evidence="3 4">
    <name type="scientific">Diacronema lutheri</name>
    <name type="common">Unicellular marine alga</name>
    <name type="synonym">Monochrysis lutheri</name>
    <dbReference type="NCBI Taxonomy" id="2081491"/>
    <lineage>
        <taxon>Eukaryota</taxon>
        <taxon>Haptista</taxon>
        <taxon>Haptophyta</taxon>
        <taxon>Pavlovophyceae</taxon>
        <taxon>Pavlovales</taxon>
        <taxon>Pavlovaceae</taxon>
        <taxon>Diacronema</taxon>
    </lineage>
</organism>
<evidence type="ECO:0000256" key="2">
    <source>
        <dbReference type="SAM" id="Phobius"/>
    </source>
</evidence>
<feature type="transmembrane region" description="Helical" evidence="2">
    <location>
        <begin position="602"/>
        <end position="626"/>
    </location>
</feature>
<feature type="transmembrane region" description="Helical" evidence="2">
    <location>
        <begin position="286"/>
        <end position="306"/>
    </location>
</feature>